<evidence type="ECO:0000256" key="7">
    <source>
        <dbReference type="SAM" id="Phobius"/>
    </source>
</evidence>
<feature type="transmembrane region" description="Helical" evidence="7">
    <location>
        <begin position="179"/>
        <end position="199"/>
    </location>
</feature>
<evidence type="ECO:0000256" key="1">
    <source>
        <dbReference type="ARBA" id="ARBA00004651"/>
    </source>
</evidence>
<dbReference type="Proteomes" id="UP001589865">
    <property type="component" value="Unassembled WGS sequence"/>
</dbReference>
<protein>
    <submittedName>
        <fullName evidence="8">Oligosaccharide flippase family protein</fullName>
    </submittedName>
</protein>
<feature type="transmembrane region" description="Helical" evidence="7">
    <location>
        <begin position="28"/>
        <end position="46"/>
    </location>
</feature>
<feature type="transmembrane region" description="Helical" evidence="7">
    <location>
        <begin position="92"/>
        <end position="115"/>
    </location>
</feature>
<keyword evidence="3" id="KW-1003">Cell membrane</keyword>
<reference evidence="8 9" key="1">
    <citation type="submission" date="2024-09" db="EMBL/GenBank/DDBJ databases">
        <authorList>
            <person name="Sun Q."/>
            <person name="Mori K."/>
        </authorList>
    </citation>
    <scope>NUCLEOTIDE SEQUENCE [LARGE SCALE GENOMIC DNA]</scope>
    <source>
        <strain evidence="8 9">TBRC 5777</strain>
    </source>
</reference>
<feature type="transmembrane region" description="Helical" evidence="7">
    <location>
        <begin position="154"/>
        <end position="173"/>
    </location>
</feature>
<evidence type="ECO:0000256" key="3">
    <source>
        <dbReference type="ARBA" id="ARBA00022475"/>
    </source>
</evidence>
<proteinExistence type="inferred from homology"/>
<name>A0ABV6JQY5_9PROT</name>
<feature type="transmembrane region" description="Helical" evidence="7">
    <location>
        <begin position="52"/>
        <end position="71"/>
    </location>
</feature>
<feature type="transmembrane region" description="Helical" evidence="7">
    <location>
        <begin position="121"/>
        <end position="142"/>
    </location>
</feature>
<evidence type="ECO:0000256" key="4">
    <source>
        <dbReference type="ARBA" id="ARBA00022692"/>
    </source>
</evidence>
<evidence type="ECO:0000256" key="6">
    <source>
        <dbReference type="ARBA" id="ARBA00023136"/>
    </source>
</evidence>
<keyword evidence="5 7" id="KW-1133">Transmembrane helix</keyword>
<evidence type="ECO:0000313" key="9">
    <source>
        <dbReference type="Proteomes" id="UP001589865"/>
    </source>
</evidence>
<feature type="transmembrane region" description="Helical" evidence="7">
    <location>
        <begin position="363"/>
        <end position="381"/>
    </location>
</feature>
<feature type="transmembrane region" description="Helical" evidence="7">
    <location>
        <begin position="336"/>
        <end position="356"/>
    </location>
</feature>
<evidence type="ECO:0000313" key="8">
    <source>
        <dbReference type="EMBL" id="MFC0406741.1"/>
    </source>
</evidence>
<keyword evidence="9" id="KW-1185">Reference proteome</keyword>
<feature type="transmembrane region" description="Helical" evidence="7">
    <location>
        <begin position="296"/>
        <end position="324"/>
    </location>
</feature>
<feature type="transmembrane region" description="Helical" evidence="7">
    <location>
        <begin position="387"/>
        <end position="408"/>
    </location>
</feature>
<comment type="subcellular location">
    <subcellularLocation>
        <location evidence="1">Cell membrane</location>
        <topology evidence="1">Multi-pass membrane protein</topology>
    </subcellularLocation>
</comment>
<dbReference type="PANTHER" id="PTHR30250:SF10">
    <property type="entry name" value="LIPOPOLYSACCHARIDE BIOSYNTHESIS PROTEIN WZXC"/>
    <property type="match status" value="1"/>
</dbReference>
<gene>
    <name evidence="8" type="ORF">ACFFGY_00680</name>
</gene>
<comment type="similarity">
    <text evidence="2">Belongs to the polysaccharide synthase family.</text>
</comment>
<sequence length="515" mass="54113">MKGTVPPSRDGILAATARGAGWVMAWRMMTRLLGLLSTLILVRLLPPGEFGLVALATAFALALDVCVSIGVEDQIVRSHDPRPELYDTAFTLNVLRCLLLAVLIAVAAVPAAGFFGDARLAPILFALAASAAATGLTNVGIADFRRHLSFEKEFHLQFLPRVVGIVVTVAGAWLLGSHWALVLGILVNRLGLVVASHWLHPYRPRLSLTAWRELAGVSVWSWANSLATVVRDRADSFVIGRVLSPARLGVYAVGAEVAVLPTTEMVDPICRACMPGFAAALRHGDPVMLENAYLRIVALTALLTIPAGFGISLVAGPVVALAFGPAWVEAVPVVRILGVACTLTLFGGVSAAMLNARVALRTLLGVTVTAATVRVVLLVLLTRPYGLTGAGLAVGLAVMAEHLLLVGLALRALRMPLGRFLAQLRRPVIATAVMAAVLWWTGLGWAPAPDTAAAAAPLLLAGVALGAAVFVAVLALCWLAMGRPVGAEADMTALIRRIAGRFPRLRGRASLARES</sequence>
<feature type="transmembrane region" description="Helical" evidence="7">
    <location>
        <begin position="458"/>
        <end position="481"/>
    </location>
</feature>
<dbReference type="PANTHER" id="PTHR30250">
    <property type="entry name" value="PST FAMILY PREDICTED COLANIC ACID TRANSPORTER"/>
    <property type="match status" value="1"/>
</dbReference>
<feature type="transmembrane region" description="Helical" evidence="7">
    <location>
        <begin position="428"/>
        <end position="446"/>
    </location>
</feature>
<keyword evidence="4 7" id="KW-0812">Transmembrane</keyword>
<organism evidence="8 9">
    <name type="scientific">Roseomonas elaeocarpi</name>
    <dbReference type="NCBI Taxonomy" id="907779"/>
    <lineage>
        <taxon>Bacteria</taxon>
        <taxon>Pseudomonadati</taxon>
        <taxon>Pseudomonadota</taxon>
        <taxon>Alphaproteobacteria</taxon>
        <taxon>Acetobacterales</taxon>
        <taxon>Roseomonadaceae</taxon>
        <taxon>Roseomonas</taxon>
    </lineage>
</organism>
<dbReference type="RefSeq" id="WP_377042419.1">
    <property type="nucleotide sequence ID" value="NZ_JBHLUN010000001.1"/>
</dbReference>
<keyword evidence="6 7" id="KW-0472">Membrane</keyword>
<dbReference type="Pfam" id="PF13440">
    <property type="entry name" value="Polysacc_synt_3"/>
    <property type="match status" value="1"/>
</dbReference>
<evidence type="ECO:0000256" key="2">
    <source>
        <dbReference type="ARBA" id="ARBA00007430"/>
    </source>
</evidence>
<accession>A0ABV6JQY5</accession>
<evidence type="ECO:0000256" key="5">
    <source>
        <dbReference type="ARBA" id="ARBA00022989"/>
    </source>
</evidence>
<comment type="caution">
    <text evidence="8">The sequence shown here is derived from an EMBL/GenBank/DDBJ whole genome shotgun (WGS) entry which is preliminary data.</text>
</comment>
<dbReference type="InterPro" id="IPR050833">
    <property type="entry name" value="Poly_Biosynth_Transport"/>
</dbReference>
<dbReference type="EMBL" id="JBHLUN010000001">
    <property type="protein sequence ID" value="MFC0406741.1"/>
    <property type="molecule type" value="Genomic_DNA"/>
</dbReference>